<dbReference type="AlphaFoldDB" id="T5LPH0"/>
<comment type="caution">
    <text evidence="1">The sequence shown here is derived from an EMBL/GenBank/DDBJ whole genome shotgun (WGS) entry which is preliminary data.</text>
</comment>
<dbReference type="HOGENOM" id="CLU_2181242_0_0_4"/>
<accession>T5LPH0</accession>
<name>T5LPH0_9BURK</name>
<reference evidence="1" key="1">
    <citation type="submission" date="2011-10" db="EMBL/GenBank/DDBJ databases">
        <title>The Genome Sequence of Oxalobacter formigenes HOxBLS.</title>
        <authorList>
            <consortium name="The Broad Institute Genome Sequencing Platform"/>
            <person name="Earl A."/>
            <person name="Ward D."/>
            <person name="Feldgarden M."/>
            <person name="Gevers D."/>
            <person name="Allison M.J."/>
            <person name="Humphrey S."/>
            <person name="Young S.K."/>
            <person name="Zeng Q."/>
            <person name="Gargeya S."/>
            <person name="Fitzgerald M."/>
            <person name="Haas B."/>
            <person name="Abouelleil A."/>
            <person name="Alvarado L."/>
            <person name="Arachchi H.M."/>
            <person name="Berlin A."/>
            <person name="Brown A."/>
            <person name="Chapman S.B."/>
            <person name="Chen Z."/>
            <person name="Dunbar C."/>
            <person name="Freedman E."/>
            <person name="Gearin G."/>
            <person name="Goldberg J."/>
            <person name="Griggs A."/>
            <person name="Gujja S."/>
            <person name="Heiman D."/>
            <person name="Howarth C."/>
            <person name="Larson L."/>
            <person name="Lui A."/>
            <person name="MacDonald P.J.P."/>
            <person name="Montmayeur A."/>
            <person name="Murphy C."/>
            <person name="Neiman D."/>
            <person name="Pearson M."/>
            <person name="Priest M."/>
            <person name="Roberts A."/>
            <person name="Saif S."/>
            <person name="Shea T."/>
            <person name="Shenoy N."/>
            <person name="Sisk P."/>
            <person name="Stolte C."/>
            <person name="Sykes S."/>
            <person name="Wortman J."/>
            <person name="Nusbaum C."/>
            <person name="Birren B."/>
        </authorList>
    </citation>
    <scope>NUCLEOTIDE SEQUENCE [LARGE SCALE GENOMIC DNA]</scope>
    <source>
        <strain evidence="1">HOxBLS</strain>
    </source>
</reference>
<dbReference type="EMBL" id="ACDP02000029">
    <property type="protein sequence ID" value="EQM95117.1"/>
    <property type="molecule type" value="Genomic_DNA"/>
</dbReference>
<evidence type="ECO:0000313" key="1">
    <source>
        <dbReference type="EMBL" id="EQM95117.1"/>
    </source>
</evidence>
<protein>
    <submittedName>
        <fullName evidence="1">Uncharacterized protein</fullName>
    </submittedName>
</protein>
<dbReference type="Proteomes" id="UP000003973">
    <property type="component" value="Unassembled WGS sequence"/>
</dbReference>
<gene>
    <name evidence="1" type="ORF">OFAG_02341</name>
</gene>
<organism evidence="1 2">
    <name type="scientific">Oxalobacter paraformigenes</name>
    <dbReference type="NCBI Taxonomy" id="556268"/>
    <lineage>
        <taxon>Bacteria</taxon>
        <taxon>Pseudomonadati</taxon>
        <taxon>Pseudomonadota</taxon>
        <taxon>Betaproteobacteria</taxon>
        <taxon>Burkholderiales</taxon>
        <taxon>Oxalobacteraceae</taxon>
        <taxon>Oxalobacter</taxon>
    </lineage>
</organism>
<evidence type="ECO:0000313" key="2">
    <source>
        <dbReference type="Proteomes" id="UP000003973"/>
    </source>
</evidence>
<sequence>MSASREKVKKAGRNIISNRCPGREAESDKMRKPINNLKAFRMEEIICAIPATYRQAFVLHYTGRVAINGRIRIIKTRDAGMRIIRINHVWYYNRVNQIARIVALKDDIF</sequence>
<proteinExistence type="predicted"/>
<keyword evidence="2" id="KW-1185">Reference proteome</keyword>